<dbReference type="PROSITE" id="PS00737">
    <property type="entry name" value="THIOLASE_2"/>
    <property type="match status" value="1"/>
</dbReference>
<name>C4ZJ62_THASP</name>
<dbReference type="Proteomes" id="UP000002186">
    <property type="component" value="Chromosome"/>
</dbReference>
<feature type="compositionally biased region" description="Basic and acidic residues" evidence="6">
    <location>
        <begin position="1"/>
        <end position="21"/>
    </location>
</feature>
<dbReference type="Pfam" id="PF02803">
    <property type="entry name" value="Thiolase_C"/>
    <property type="match status" value="1"/>
</dbReference>
<dbReference type="AlphaFoldDB" id="C4ZJ62"/>
<evidence type="ECO:0000256" key="1">
    <source>
        <dbReference type="ARBA" id="ARBA00010982"/>
    </source>
</evidence>
<keyword evidence="3 5" id="KW-0012">Acyltransferase</keyword>
<dbReference type="PANTHER" id="PTHR18919:SF151">
    <property type="entry name" value="BLR2427 PROTEIN"/>
    <property type="match status" value="1"/>
</dbReference>
<dbReference type="Pfam" id="PF00108">
    <property type="entry name" value="Thiolase_N"/>
    <property type="match status" value="1"/>
</dbReference>
<evidence type="ECO:0000256" key="3">
    <source>
        <dbReference type="ARBA" id="ARBA00023315"/>
    </source>
</evidence>
<evidence type="ECO:0000256" key="5">
    <source>
        <dbReference type="RuleBase" id="RU003557"/>
    </source>
</evidence>
<protein>
    <submittedName>
        <fullName evidence="9">Acetyl-CoA acetyltransferase</fullName>
        <ecNumber evidence="9">2.3.1.16</ecNumber>
    </submittedName>
</protein>
<comment type="similarity">
    <text evidence="1 5">Belongs to the thiolase-like superfamily. Thiolase family.</text>
</comment>
<dbReference type="InterPro" id="IPR020616">
    <property type="entry name" value="Thiolase_N"/>
</dbReference>
<dbReference type="EC" id="2.3.1.16" evidence="9"/>
<dbReference type="eggNOG" id="COG0183">
    <property type="taxonomic scope" value="Bacteria"/>
</dbReference>
<dbReference type="HOGENOM" id="CLU_031026_2_0_4"/>
<feature type="active site" description="Acyl-thioester intermediate" evidence="4">
    <location>
        <position position="112"/>
    </location>
</feature>
<dbReference type="NCBIfam" id="NF006030">
    <property type="entry name" value="PRK08170.1"/>
    <property type="match status" value="1"/>
</dbReference>
<evidence type="ECO:0000256" key="2">
    <source>
        <dbReference type="ARBA" id="ARBA00022679"/>
    </source>
</evidence>
<evidence type="ECO:0000256" key="6">
    <source>
        <dbReference type="SAM" id="MobiDB-lite"/>
    </source>
</evidence>
<dbReference type="CDD" id="cd00751">
    <property type="entry name" value="thiolase"/>
    <property type="match status" value="1"/>
</dbReference>
<dbReference type="InterPro" id="IPR016039">
    <property type="entry name" value="Thiolase-like"/>
</dbReference>
<feature type="domain" description="Thiolase C-terminal" evidence="8">
    <location>
        <begin position="311"/>
        <end position="447"/>
    </location>
</feature>
<accession>C4ZJ62</accession>
<dbReference type="Gene3D" id="3.40.47.10">
    <property type="match status" value="1"/>
</dbReference>
<keyword evidence="2 5" id="KW-0808">Transferase</keyword>
<keyword evidence="10" id="KW-1185">Reference proteome</keyword>
<dbReference type="STRING" id="85643.Tmz1t_0806"/>
<feature type="active site" description="Proton acceptor" evidence="4">
    <location>
        <position position="405"/>
    </location>
</feature>
<reference evidence="10" key="1">
    <citation type="submission" date="2009-05" db="EMBL/GenBank/DDBJ databases">
        <title>Complete sequence of chromosome of Thauera sp. MZ1T.</title>
        <authorList>
            <consortium name="US DOE Joint Genome Institute"/>
            <person name="Lucas S."/>
            <person name="Copeland A."/>
            <person name="Lapidus A."/>
            <person name="Glavina del Rio T."/>
            <person name="Dalin E."/>
            <person name="Tice H."/>
            <person name="Bruce D."/>
            <person name="Goodwin L."/>
            <person name="Pitluck S."/>
            <person name="Sims D."/>
            <person name="Brettin T."/>
            <person name="Detter J.C."/>
            <person name="Han C."/>
            <person name="Larimer F."/>
            <person name="Land M."/>
            <person name="Hauser L."/>
            <person name="Kyrpides N."/>
            <person name="Mikhailova N."/>
            <person name="Sayler G.S."/>
        </authorList>
    </citation>
    <scope>NUCLEOTIDE SEQUENCE [LARGE SCALE GENOMIC DNA]</scope>
    <source>
        <strain evidence="10">MZ1T</strain>
    </source>
</reference>
<evidence type="ECO:0000313" key="9">
    <source>
        <dbReference type="EMBL" id="ACK53575.1"/>
    </source>
</evidence>
<gene>
    <name evidence="9" type="ordered locus">Tmz1t_0806</name>
</gene>
<dbReference type="InterPro" id="IPR002155">
    <property type="entry name" value="Thiolase"/>
</dbReference>
<dbReference type="PROSITE" id="PS00099">
    <property type="entry name" value="THIOLASE_3"/>
    <property type="match status" value="1"/>
</dbReference>
<dbReference type="InterPro" id="IPR020610">
    <property type="entry name" value="Thiolase_AS"/>
</dbReference>
<evidence type="ECO:0000259" key="7">
    <source>
        <dbReference type="Pfam" id="PF00108"/>
    </source>
</evidence>
<evidence type="ECO:0000313" key="10">
    <source>
        <dbReference type="Proteomes" id="UP000002186"/>
    </source>
</evidence>
<dbReference type="PIRSF" id="PIRSF000429">
    <property type="entry name" value="Ac-CoA_Ac_transf"/>
    <property type="match status" value="1"/>
</dbReference>
<feature type="domain" description="Thiolase N-terminal" evidence="7">
    <location>
        <begin position="28"/>
        <end position="302"/>
    </location>
</feature>
<organism evidence="9 10">
    <name type="scientific">Thauera aminoaromatica</name>
    <dbReference type="NCBI Taxonomy" id="164330"/>
    <lineage>
        <taxon>Bacteria</taxon>
        <taxon>Pseudomonadati</taxon>
        <taxon>Pseudomonadota</taxon>
        <taxon>Betaproteobacteria</taxon>
        <taxon>Rhodocyclales</taxon>
        <taxon>Zoogloeaceae</taxon>
        <taxon>Thauera</taxon>
    </lineage>
</organism>
<dbReference type="PANTHER" id="PTHR18919">
    <property type="entry name" value="ACETYL-COA C-ACYLTRANSFERASE"/>
    <property type="match status" value="1"/>
</dbReference>
<sequence>MNATARHSDGKRSRPAGKKEGSAVPKPIYIVDYARTPFLKAKNAPGPFTASDLATAAGSALLMRQPFAPDQLDEVILGCASPSADEVNIGRVVALRLGCGNKVPGWTVMRNCASGMQAIDSAIANLQCGRSQLVLAGGVDALSHAPLLFSEKMVRWLAGWYAARSTGDRLAMLKTFRLGHLAPVIGIMKGLTDPIVGQLMGQTAENLAWKFGITREDMDAFAVESHRRVCAGQDAGHYADEIVPLIDRDGQVYAADDGVRRDSSMANLARLKPFFDRKYGRVTPGNSSQITDGAAWLVLASQEAVERHGLQPLGRIVDSQWAGLAPDQMGLGPVHATMPILQRHDLAPDDLDAWELNEAFAAQVIACLRAFADDGYCRTHFGVDAPGAPDAARLNVDGGAVALGHPVGASGARIVLHLLEVLRRKGGGRGLASICIGGGQGGAMLVETVR</sequence>
<feature type="region of interest" description="Disordered" evidence="6">
    <location>
        <begin position="1"/>
        <end position="22"/>
    </location>
</feature>
<reference evidence="9 10" key="2">
    <citation type="journal article" date="2012" name="Stand. Genomic Sci.">
        <title>Complete genome sequence of Thauera aminoaromatica strain MZ1T.</title>
        <authorList>
            <person name="Jiang K."/>
            <person name="Sanseverino J."/>
            <person name="Chauhan A."/>
            <person name="Lucas S."/>
            <person name="Copeland A."/>
            <person name="Lapidus A."/>
            <person name="Del Rio T.G."/>
            <person name="Dalin E."/>
            <person name="Tice H."/>
            <person name="Bruce D."/>
            <person name="Goodwin L."/>
            <person name="Pitluck S."/>
            <person name="Sims D."/>
            <person name="Brettin T."/>
            <person name="Detter J.C."/>
            <person name="Han C."/>
            <person name="Chang Y.J."/>
            <person name="Larimer F."/>
            <person name="Land M."/>
            <person name="Hauser L."/>
            <person name="Kyrpides N.C."/>
            <person name="Mikhailova N."/>
            <person name="Moser S."/>
            <person name="Jegier P."/>
            <person name="Close D."/>
            <person name="Debruyn J.M."/>
            <person name="Wang Y."/>
            <person name="Layton A.C."/>
            <person name="Allen M.S."/>
            <person name="Sayler G.S."/>
        </authorList>
    </citation>
    <scope>NUCLEOTIDE SEQUENCE [LARGE SCALE GENOMIC DNA]</scope>
    <source>
        <strain evidence="9 10">MZ1T</strain>
    </source>
</reference>
<dbReference type="InterPro" id="IPR020617">
    <property type="entry name" value="Thiolase_C"/>
</dbReference>
<dbReference type="InterPro" id="IPR020613">
    <property type="entry name" value="Thiolase_CS"/>
</dbReference>
<dbReference type="SUPFAM" id="SSF53901">
    <property type="entry name" value="Thiolase-like"/>
    <property type="match status" value="2"/>
</dbReference>
<dbReference type="NCBIfam" id="TIGR01930">
    <property type="entry name" value="AcCoA-C-Actrans"/>
    <property type="match status" value="1"/>
</dbReference>
<evidence type="ECO:0000256" key="4">
    <source>
        <dbReference type="PIRSR" id="PIRSR000429-1"/>
    </source>
</evidence>
<evidence type="ECO:0000259" key="8">
    <source>
        <dbReference type="Pfam" id="PF02803"/>
    </source>
</evidence>
<dbReference type="KEGG" id="tmz:Tmz1t_0806"/>
<feature type="active site" description="Proton acceptor" evidence="4">
    <location>
        <position position="435"/>
    </location>
</feature>
<proteinExistence type="inferred from homology"/>
<dbReference type="GO" id="GO:0003988">
    <property type="term" value="F:acetyl-CoA C-acyltransferase activity"/>
    <property type="evidence" value="ECO:0007669"/>
    <property type="project" value="UniProtKB-EC"/>
</dbReference>
<dbReference type="EMBL" id="CP001281">
    <property type="protein sequence ID" value="ACK53575.1"/>
    <property type="molecule type" value="Genomic_DNA"/>
</dbReference>